<protein>
    <submittedName>
        <fullName evidence="1">Uncharacterized protein</fullName>
    </submittedName>
</protein>
<proteinExistence type="predicted"/>
<dbReference type="Proteomes" id="UP001218188">
    <property type="component" value="Unassembled WGS sequence"/>
</dbReference>
<name>A0AAD6X6Q0_9AGAR</name>
<sequence length="571" mass="63319">MTSWIVGGQNYAAKSTKFHKIFVVCNAQRWHKLRSKESERGCQDRKRAGKLNAATEFYGARPGFRQLDVEEGGLALALSAETERTASVLSIVVMGRKKQDGLGSFDPDTATISSSSHDPLLTLTWRPDREIIFGKTFGAISQIILIIQSTAASVSLTYSLPPTSTTCESPASARLLFPLVSTRAPRCARQVRERNAGMPAAPVHPAHYLLARLLYSVQIPLREAVRTDFLPLSIRNYFPIWTPRCGGKYESPTTSLQATDSQNYRLGGLDLVKICPRATFCTGRQLSFDVDQHCSEPLAAAPPLALSHLLRLPQCTPLFDLGTECFAASLARYRSLLCAVWDNLYLSPSSWYGFVFFNSSIFPTPLPTSDVCLRISVACSGKVPSKQERRTRPARATASSTWMCTTRWIWRTRRCGLPWAAVERATCACGDKNERVRAWLNSKLIWSPSLGEYLAGNKTLWPMTLSHPPSVNDILLGLRRKTQFEPGRGLQPARLTPSPWAEGHSRVHMGRLVTPCEDLGAGAPDLHEANGPNFGAFSQRHRAQDLVRGGSQLQPMSWYSNVTFDSGWVQY</sequence>
<comment type="caution">
    <text evidence="1">The sequence shown here is derived from an EMBL/GenBank/DDBJ whole genome shotgun (WGS) entry which is preliminary data.</text>
</comment>
<reference evidence="1" key="1">
    <citation type="submission" date="2023-03" db="EMBL/GenBank/DDBJ databases">
        <title>Massive genome expansion in bonnet fungi (Mycena s.s.) driven by repeated elements and novel gene families across ecological guilds.</title>
        <authorList>
            <consortium name="Lawrence Berkeley National Laboratory"/>
            <person name="Harder C.B."/>
            <person name="Miyauchi S."/>
            <person name="Viragh M."/>
            <person name="Kuo A."/>
            <person name="Thoen E."/>
            <person name="Andreopoulos B."/>
            <person name="Lu D."/>
            <person name="Skrede I."/>
            <person name="Drula E."/>
            <person name="Henrissat B."/>
            <person name="Morin E."/>
            <person name="Kohler A."/>
            <person name="Barry K."/>
            <person name="LaButti K."/>
            <person name="Morin E."/>
            <person name="Salamov A."/>
            <person name="Lipzen A."/>
            <person name="Mereny Z."/>
            <person name="Hegedus B."/>
            <person name="Baldrian P."/>
            <person name="Stursova M."/>
            <person name="Weitz H."/>
            <person name="Taylor A."/>
            <person name="Grigoriev I.V."/>
            <person name="Nagy L.G."/>
            <person name="Martin F."/>
            <person name="Kauserud H."/>
        </authorList>
    </citation>
    <scope>NUCLEOTIDE SEQUENCE</scope>
    <source>
        <strain evidence="1">CBHHK200</strain>
    </source>
</reference>
<organism evidence="1 2">
    <name type="scientific">Mycena alexandri</name>
    <dbReference type="NCBI Taxonomy" id="1745969"/>
    <lineage>
        <taxon>Eukaryota</taxon>
        <taxon>Fungi</taxon>
        <taxon>Dikarya</taxon>
        <taxon>Basidiomycota</taxon>
        <taxon>Agaricomycotina</taxon>
        <taxon>Agaricomycetes</taxon>
        <taxon>Agaricomycetidae</taxon>
        <taxon>Agaricales</taxon>
        <taxon>Marasmiineae</taxon>
        <taxon>Mycenaceae</taxon>
        <taxon>Mycena</taxon>
    </lineage>
</organism>
<dbReference type="AlphaFoldDB" id="A0AAD6X6Q0"/>
<keyword evidence="2" id="KW-1185">Reference proteome</keyword>
<evidence type="ECO:0000313" key="2">
    <source>
        <dbReference type="Proteomes" id="UP001218188"/>
    </source>
</evidence>
<evidence type="ECO:0000313" key="1">
    <source>
        <dbReference type="EMBL" id="KAJ7038647.1"/>
    </source>
</evidence>
<accession>A0AAD6X6Q0</accession>
<dbReference type="EMBL" id="JARJCM010000031">
    <property type="protein sequence ID" value="KAJ7038647.1"/>
    <property type="molecule type" value="Genomic_DNA"/>
</dbReference>
<gene>
    <name evidence="1" type="ORF">C8F04DRAFT_1179662</name>
</gene>